<keyword evidence="11" id="KW-1185">Reference proteome</keyword>
<accession>A0A1D2MH53</accession>
<proteinExistence type="predicted"/>
<keyword evidence="1" id="KW-0479">Metal-binding</keyword>
<dbReference type="InterPro" id="IPR000306">
    <property type="entry name" value="Znf_FYVE"/>
</dbReference>
<dbReference type="SMART" id="SM00593">
    <property type="entry name" value="RUN"/>
    <property type="match status" value="1"/>
</dbReference>
<dbReference type="SMART" id="SM00064">
    <property type="entry name" value="FYVE"/>
    <property type="match status" value="1"/>
</dbReference>
<dbReference type="CDD" id="cd17681">
    <property type="entry name" value="RUN_RUFY1_like"/>
    <property type="match status" value="1"/>
</dbReference>
<dbReference type="Gene3D" id="1.20.58.900">
    <property type="match status" value="1"/>
</dbReference>
<dbReference type="GO" id="GO:0008270">
    <property type="term" value="F:zinc ion binding"/>
    <property type="evidence" value="ECO:0007669"/>
    <property type="project" value="UniProtKB-KW"/>
</dbReference>
<dbReference type="Pfam" id="PF01363">
    <property type="entry name" value="FYVE"/>
    <property type="match status" value="1"/>
</dbReference>
<dbReference type="PROSITE" id="PS50178">
    <property type="entry name" value="ZF_FYVE"/>
    <property type="match status" value="1"/>
</dbReference>
<dbReference type="Proteomes" id="UP000094527">
    <property type="component" value="Unassembled WGS sequence"/>
</dbReference>
<feature type="region of interest" description="Disordered" evidence="7">
    <location>
        <begin position="760"/>
        <end position="784"/>
    </location>
</feature>
<gene>
    <name evidence="10" type="ORF">Ocin01_14362</name>
</gene>
<feature type="domain" description="RUN" evidence="9">
    <location>
        <begin position="186"/>
        <end position="319"/>
    </location>
</feature>
<dbReference type="EMBL" id="LJIJ01001271">
    <property type="protein sequence ID" value="ODM92320.1"/>
    <property type="molecule type" value="Genomic_DNA"/>
</dbReference>
<evidence type="ECO:0000256" key="4">
    <source>
        <dbReference type="ARBA" id="ARBA00023054"/>
    </source>
</evidence>
<dbReference type="InterPro" id="IPR004012">
    <property type="entry name" value="Run_dom"/>
</dbReference>
<feature type="region of interest" description="Disordered" evidence="7">
    <location>
        <begin position="417"/>
        <end position="439"/>
    </location>
</feature>
<feature type="compositionally biased region" description="Polar residues" evidence="7">
    <location>
        <begin position="426"/>
        <end position="435"/>
    </location>
</feature>
<dbReference type="OMA" id="IRHDECI"/>
<feature type="region of interest" description="Disordered" evidence="7">
    <location>
        <begin position="1"/>
        <end position="46"/>
    </location>
</feature>
<dbReference type="CDD" id="cd15721">
    <property type="entry name" value="FYVE_RUFY1_like"/>
    <property type="match status" value="1"/>
</dbReference>
<dbReference type="SUPFAM" id="SSF140741">
    <property type="entry name" value="RUN domain-like"/>
    <property type="match status" value="1"/>
</dbReference>
<organism evidence="10 11">
    <name type="scientific">Orchesella cincta</name>
    <name type="common">Springtail</name>
    <name type="synonym">Podura cincta</name>
    <dbReference type="NCBI Taxonomy" id="48709"/>
    <lineage>
        <taxon>Eukaryota</taxon>
        <taxon>Metazoa</taxon>
        <taxon>Ecdysozoa</taxon>
        <taxon>Arthropoda</taxon>
        <taxon>Hexapoda</taxon>
        <taxon>Collembola</taxon>
        <taxon>Entomobryomorpha</taxon>
        <taxon>Entomobryoidea</taxon>
        <taxon>Orchesellidae</taxon>
        <taxon>Orchesellinae</taxon>
        <taxon>Orchesella</taxon>
    </lineage>
</organism>
<evidence type="ECO:0000313" key="10">
    <source>
        <dbReference type="EMBL" id="ODM92320.1"/>
    </source>
</evidence>
<evidence type="ECO:0000256" key="1">
    <source>
        <dbReference type="ARBA" id="ARBA00022723"/>
    </source>
</evidence>
<evidence type="ECO:0000259" key="9">
    <source>
        <dbReference type="PROSITE" id="PS50826"/>
    </source>
</evidence>
<dbReference type="PROSITE" id="PS50826">
    <property type="entry name" value="RUN"/>
    <property type="match status" value="1"/>
</dbReference>
<evidence type="ECO:0000256" key="3">
    <source>
        <dbReference type="ARBA" id="ARBA00022833"/>
    </source>
</evidence>
<reference evidence="10 11" key="1">
    <citation type="journal article" date="2016" name="Genome Biol. Evol.">
        <title>Gene Family Evolution Reflects Adaptation to Soil Environmental Stressors in the Genome of the Collembolan Orchesella cincta.</title>
        <authorList>
            <person name="Faddeeva-Vakhrusheva A."/>
            <person name="Derks M.F."/>
            <person name="Anvar S.Y."/>
            <person name="Agamennone V."/>
            <person name="Suring W."/>
            <person name="Smit S."/>
            <person name="van Straalen N.M."/>
            <person name="Roelofs D."/>
        </authorList>
    </citation>
    <scope>NUCLEOTIDE SEQUENCE [LARGE SCALE GENOMIC DNA]</scope>
    <source>
        <tissue evidence="10">Mixed pool</tissue>
    </source>
</reference>
<dbReference type="InterPro" id="IPR013083">
    <property type="entry name" value="Znf_RING/FYVE/PHD"/>
</dbReference>
<feature type="domain" description="FYVE-type" evidence="8">
    <location>
        <begin position="693"/>
        <end position="751"/>
    </location>
</feature>
<dbReference type="PANTHER" id="PTHR45956">
    <property type="entry name" value="RUN AND FYVE DOMAIN-CONTAINING PROTEIN 2-LIKE PROTEIN"/>
    <property type="match status" value="1"/>
</dbReference>
<dbReference type="InterPro" id="IPR011011">
    <property type="entry name" value="Znf_FYVE_PHD"/>
</dbReference>
<dbReference type="PANTHER" id="PTHR45956:SF6">
    <property type="entry name" value="RUN DOMAIN-CONTAINING PROTEIN"/>
    <property type="match status" value="1"/>
</dbReference>
<dbReference type="Gene3D" id="3.30.40.10">
    <property type="entry name" value="Zinc/RING finger domain, C3HC4 (zinc finger)"/>
    <property type="match status" value="1"/>
</dbReference>
<evidence type="ECO:0000259" key="8">
    <source>
        <dbReference type="PROSITE" id="PS50178"/>
    </source>
</evidence>
<evidence type="ECO:0000256" key="6">
    <source>
        <dbReference type="SAM" id="Coils"/>
    </source>
</evidence>
<dbReference type="InterPro" id="IPR017455">
    <property type="entry name" value="Znf_FYVE-rel"/>
</dbReference>
<comment type="caution">
    <text evidence="10">The sequence shown here is derived from an EMBL/GenBank/DDBJ whole genome shotgun (WGS) entry which is preliminary data.</text>
</comment>
<dbReference type="GO" id="GO:0005737">
    <property type="term" value="C:cytoplasm"/>
    <property type="evidence" value="ECO:0007669"/>
    <property type="project" value="TreeGrafter"/>
</dbReference>
<keyword evidence="2 5" id="KW-0863">Zinc-finger</keyword>
<dbReference type="AlphaFoldDB" id="A0A1D2MH53"/>
<evidence type="ECO:0000256" key="2">
    <source>
        <dbReference type="ARBA" id="ARBA00022771"/>
    </source>
</evidence>
<dbReference type="OrthoDB" id="79871at2759"/>
<protein>
    <submittedName>
        <fullName evidence="10">RUN and FYVE domain-containing protein 2</fullName>
    </submittedName>
</protein>
<dbReference type="Pfam" id="PF02759">
    <property type="entry name" value="RUN"/>
    <property type="match status" value="1"/>
</dbReference>
<evidence type="ECO:0000256" key="5">
    <source>
        <dbReference type="PROSITE-ProRule" id="PRU00091"/>
    </source>
</evidence>
<dbReference type="InterPro" id="IPR047335">
    <property type="entry name" value="RUFY1-3"/>
</dbReference>
<feature type="coiled-coil region" evidence="6">
    <location>
        <begin position="541"/>
        <end position="575"/>
    </location>
</feature>
<evidence type="ECO:0000313" key="11">
    <source>
        <dbReference type="Proteomes" id="UP000094527"/>
    </source>
</evidence>
<dbReference type="STRING" id="48709.A0A1D2MH53"/>
<feature type="coiled-coil region" evidence="6">
    <location>
        <begin position="471"/>
        <end position="505"/>
    </location>
</feature>
<evidence type="ECO:0000256" key="7">
    <source>
        <dbReference type="SAM" id="MobiDB-lite"/>
    </source>
</evidence>
<dbReference type="InterPro" id="IPR037213">
    <property type="entry name" value="Run_dom_sf"/>
</dbReference>
<feature type="compositionally biased region" description="Low complexity" evidence="7">
    <location>
        <begin position="22"/>
        <end position="45"/>
    </location>
</feature>
<dbReference type="SUPFAM" id="SSF57903">
    <property type="entry name" value="FYVE/PHD zinc finger"/>
    <property type="match status" value="1"/>
</dbReference>
<name>A0A1D2MH53_ORCCI</name>
<keyword evidence="3" id="KW-0862">Zinc</keyword>
<dbReference type="FunFam" id="1.20.58.900:FF:000011">
    <property type="entry name" value="Uncharacterized protein, isoform B"/>
    <property type="match status" value="1"/>
</dbReference>
<feature type="region of interest" description="Disordered" evidence="7">
    <location>
        <begin position="63"/>
        <end position="96"/>
    </location>
</feature>
<keyword evidence="4 6" id="KW-0175">Coiled coil</keyword>
<sequence length="784" mass="88638">MHNGGGGGVNPTVNISNPPPTSTVSTISTNSSSAPPPTTTSCFPSVDRSNLCPTIQNYYNHQHQSGDISGGSGVGGEDALDLDGKHESNGGPPFSKSYNSAQDTIYLCNFRVSVDGDWLCLRQLEDVEVPMQRPPSYYETLPSSPEFIPFYDRDPSSVERSNLLNITKLVIKELIEWSIRHGRSLESDHPPLQHFFIVLEHAIRHGLKPKKGLLGPKKELWDVLQLVERCTQEAQDITSSIRDLPTVSTHLGRARAWLRLALMQKKLADYFKILVDRREEILQEFYEPFALLMSDEAPVLGGLLVGLNVIDCNFCLKEEDLDSQQGVIDFSLYLRSSRSSESQEDEEHATDSKFDTVLDQKNYIEELNRHLNATVTNLQTRLETLTTTNALMKEDLAISKNAILALQEENRQLKHKAVENEKLSVERQSSPQSSDTEVDAALNDKEGGIPVAQVQVPLLASPTDATLTLSVQDLSKRLHDERMKTEQLEIEVENERRLKIEMETAMKLMETDVHEKQDTIISLRSQLDDIKMINLEMYRKLQECEKTLKFKSDLVTKLEEKNGMLDETISKLEEKNLGKQIADKELKVSTLEGDLRIEREWRQSLQESDVKDKEEICKLNMEIQKLRLLRNVCAKTVIDLDTARLENQDLHRICREQEEALAEMGAKYKEKVLREDGLREANATVSSYVWKDSKECTHCKECTLEFTLTRRKHHCRNCGDVFCQRCSDNVMELPSHAKPVRVCDHCFSFLLQRCNNTTTSATSDLPGSQSSLLSPAGDTTSLSS</sequence>